<dbReference type="PROSITE" id="PS51420">
    <property type="entry name" value="RHO"/>
    <property type="match status" value="1"/>
</dbReference>
<dbReference type="SMART" id="SM00175">
    <property type="entry name" value="RAB"/>
    <property type="match status" value="1"/>
</dbReference>
<dbReference type="EMBL" id="MPUH01000646">
    <property type="protein sequence ID" value="OMJ76178.1"/>
    <property type="molecule type" value="Genomic_DNA"/>
</dbReference>
<dbReference type="OrthoDB" id="63533at2759"/>
<keyword evidence="1" id="KW-0547">Nucleotide-binding</keyword>
<dbReference type="PANTHER" id="PTHR47978">
    <property type="match status" value="1"/>
</dbReference>
<dbReference type="Proteomes" id="UP000187209">
    <property type="component" value="Unassembled WGS sequence"/>
</dbReference>
<dbReference type="FunFam" id="3.40.50.300:FF:000808">
    <property type="entry name" value="Small GTP-binding protein, putative"/>
    <property type="match status" value="1"/>
</dbReference>
<dbReference type="SUPFAM" id="SSF52540">
    <property type="entry name" value="P-loop containing nucleoside triphosphate hydrolases"/>
    <property type="match status" value="1"/>
</dbReference>
<evidence type="ECO:0000313" key="3">
    <source>
        <dbReference type="Proteomes" id="UP000187209"/>
    </source>
</evidence>
<dbReference type="Gene3D" id="3.40.50.300">
    <property type="entry name" value="P-loop containing nucleotide triphosphate hydrolases"/>
    <property type="match status" value="1"/>
</dbReference>
<dbReference type="PROSITE" id="PS51419">
    <property type="entry name" value="RAB"/>
    <property type="match status" value="1"/>
</dbReference>
<evidence type="ECO:0000313" key="2">
    <source>
        <dbReference type="EMBL" id="OMJ76178.1"/>
    </source>
</evidence>
<dbReference type="AlphaFoldDB" id="A0A1R2BHE0"/>
<sequence>MNKAPVQVKVVLLGDSGVGKSSIVLRFVADNFKSDGEATIGASYMGKILQFNDKTIKFNIWDTAGQERYHSLAKMYYRDANAAIMVYDITKKGSFEGLKKWQKELADFGPKDISIIIAGNKEDLVECEATSPEEAKAFAKSIGALYKKTSAKTNYGVEQIFRDLAAKLFPEIDTAIPSRRGTVQVNKNTAEKTSEKKKCC</sequence>
<dbReference type="GO" id="GO:0003924">
    <property type="term" value="F:GTPase activity"/>
    <property type="evidence" value="ECO:0007669"/>
    <property type="project" value="InterPro"/>
</dbReference>
<dbReference type="SMART" id="SM00176">
    <property type="entry name" value="RAN"/>
    <property type="match status" value="1"/>
</dbReference>
<proteinExistence type="predicted"/>
<dbReference type="InterPro" id="IPR001806">
    <property type="entry name" value="Small_GTPase"/>
</dbReference>
<dbReference type="GO" id="GO:0005525">
    <property type="term" value="F:GTP binding"/>
    <property type="evidence" value="ECO:0007669"/>
    <property type="project" value="InterPro"/>
</dbReference>
<gene>
    <name evidence="2" type="ORF">SteCoe_24513</name>
</gene>
<dbReference type="InterPro" id="IPR005225">
    <property type="entry name" value="Small_GTP-bd"/>
</dbReference>
<keyword evidence="3" id="KW-1185">Reference proteome</keyword>
<dbReference type="PRINTS" id="PR00449">
    <property type="entry name" value="RASTRNSFRMNG"/>
</dbReference>
<dbReference type="Pfam" id="PF00071">
    <property type="entry name" value="Ras"/>
    <property type="match status" value="1"/>
</dbReference>
<dbReference type="SMART" id="SM00173">
    <property type="entry name" value="RAS"/>
    <property type="match status" value="1"/>
</dbReference>
<dbReference type="NCBIfam" id="TIGR00231">
    <property type="entry name" value="small_GTP"/>
    <property type="match status" value="1"/>
</dbReference>
<accession>A0A1R2BHE0</accession>
<protein>
    <submittedName>
        <fullName evidence="2">Uncharacterized protein</fullName>
    </submittedName>
</protein>
<organism evidence="2 3">
    <name type="scientific">Stentor coeruleus</name>
    <dbReference type="NCBI Taxonomy" id="5963"/>
    <lineage>
        <taxon>Eukaryota</taxon>
        <taxon>Sar</taxon>
        <taxon>Alveolata</taxon>
        <taxon>Ciliophora</taxon>
        <taxon>Postciliodesmatophora</taxon>
        <taxon>Heterotrichea</taxon>
        <taxon>Heterotrichida</taxon>
        <taxon>Stentoridae</taxon>
        <taxon>Stentor</taxon>
    </lineage>
</organism>
<dbReference type="PROSITE" id="PS51421">
    <property type="entry name" value="RAS"/>
    <property type="match status" value="1"/>
</dbReference>
<reference evidence="2 3" key="1">
    <citation type="submission" date="2016-11" db="EMBL/GenBank/DDBJ databases">
        <title>The macronuclear genome of Stentor coeruleus: a giant cell with tiny introns.</title>
        <authorList>
            <person name="Slabodnick M."/>
            <person name="Ruby J.G."/>
            <person name="Reiff S.B."/>
            <person name="Swart E.C."/>
            <person name="Gosai S."/>
            <person name="Prabakaran S."/>
            <person name="Witkowska E."/>
            <person name="Larue G.E."/>
            <person name="Fisher S."/>
            <person name="Freeman R.M."/>
            <person name="Gunawardena J."/>
            <person name="Chu W."/>
            <person name="Stover N.A."/>
            <person name="Gregory B.D."/>
            <person name="Nowacki M."/>
            <person name="Derisi J."/>
            <person name="Roy S.W."/>
            <person name="Marshall W.F."/>
            <person name="Sood P."/>
        </authorList>
    </citation>
    <scope>NUCLEOTIDE SEQUENCE [LARGE SCALE GENOMIC DNA]</scope>
    <source>
        <strain evidence="2">WM001</strain>
    </source>
</reference>
<evidence type="ECO:0000256" key="1">
    <source>
        <dbReference type="ARBA" id="ARBA00022741"/>
    </source>
</evidence>
<dbReference type="SMART" id="SM00174">
    <property type="entry name" value="RHO"/>
    <property type="match status" value="1"/>
</dbReference>
<comment type="caution">
    <text evidence="2">The sequence shown here is derived from an EMBL/GenBank/DDBJ whole genome shotgun (WGS) entry which is preliminary data.</text>
</comment>
<dbReference type="InterPro" id="IPR027417">
    <property type="entry name" value="P-loop_NTPase"/>
</dbReference>
<name>A0A1R2BHE0_9CILI</name>